<reference evidence="6 7" key="1">
    <citation type="journal article" date="2014" name="Genome Announc.">
        <title>Draft genome sequence of the pathogenic fungus Scedosporium apiospermum.</title>
        <authorList>
            <person name="Vandeputte P."/>
            <person name="Ghamrawi S."/>
            <person name="Rechenmann M."/>
            <person name="Iltis A."/>
            <person name="Giraud S."/>
            <person name="Fleury M."/>
            <person name="Thornton C."/>
            <person name="Delhaes L."/>
            <person name="Meyer W."/>
            <person name="Papon N."/>
            <person name="Bouchara J.P."/>
        </authorList>
    </citation>
    <scope>NUCLEOTIDE SEQUENCE [LARGE SCALE GENOMIC DNA]</scope>
    <source>
        <strain evidence="6 7">IHEM 14462</strain>
    </source>
</reference>
<name>A0A084G6J5_PSEDA</name>
<dbReference type="InterPro" id="IPR007271">
    <property type="entry name" value="Nuc_sug_transpt"/>
</dbReference>
<feature type="transmembrane region" description="Helical" evidence="5">
    <location>
        <begin position="304"/>
        <end position="323"/>
    </location>
</feature>
<feature type="transmembrane region" description="Helical" evidence="5">
    <location>
        <begin position="174"/>
        <end position="197"/>
    </location>
</feature>
<dbReference type="PANTHER" id="PTHR13146">
    <property type="match status" value="1"/>
</dbReference>
<dbReference type="InterPro" id="IPR012404">
    <property type="entry name" value="UCP036436"/>
</dbReference>
<evidence type="ECO:0000256" key="1">
    <source>
        <dbReference type="ARBA" id="ARBA00004141"/>
    </source>
</evidence>
<dbReference type="EMBL" id="JOWA01000098">
    <property type="protein sequence ID" value="KEZ42957.1"/>
    <property type="molecule type" value="Genomic_DNA"/>
</dbReference>
<keyword evidence="2 5" id="KW-0812">Transmembrane</keyword>
<evidence type="ECO:0000313" key="6">
    <source>
        <dbReference type="EMBL" id="KEZ42957.1"/>
    </source>
</evidence>
<accession>A0A084G6J5</accession>
<proteinExistence type="predicted"/>
<comment type="caution">
    <text evidence="6">The sequence shown here is derived from an EMBL/GenBank/DDBJ whole genome shotgun (WGS) entry which is preliminary data.</text>
</comment>
<organism evidence="6 7">
    <name type="scientific">Pseudallescheria apiosperma</name>
    <name type="common">Scedosporium apiospermum</name>
    <dbReference type="NCBI Taxonomy" id="563466"/>
    <lineage>
        <taxon>Eukaryota</taxon>
        <taxon>Fungi</taxon>
        <taxon>Dikarya</taxon>
        <taxon>Ascomycota</taxon>
        <taxon>Pezizomycotina</taxon>
        <taxon>Sordariomycetes</taxon>
        <taxon>Hypocreomycetidae</taxon>
        <taxon>Microascales</taxon>
        <taxon>Microascaceae</taxon>
        <taxon>Scedosporium</taxon>
    </lineage>
</organism>
<keyword evidence="3 5" id="KW-1133">Transmembrane helix</keyword>
<dbReference type="AlphaFoldDB" id="A0A084G6J5"/>
<dbReference type="Pfam" id="PF04142">
    <property type="entry name" value="Nuc_sug_transp"/>
    <property type="match status" value="1"/>
</dbReference>
<dbReference type="RefSeq" id="XP_016642756.1">
    <property type="nucleotide sequence ID" value="XM_016787741.1"/>
</dbReference>
<dbReference type="KEGG" id="sapo:SAPIO_CDS5406"/>
<protein>
    <submittedName>
        <fullName evidence="6">Integral membrane protein</fullName>
    </submittedName>
</protein>
<dbReference type="PANTHER" id="PTHR13146:SF0">
    <property type="entry name" value="SOLUTE CARRIER FAMILY 35 MEMBER F6"/>
    <property type="match status" value="1"/>
</dbReference>
<feature type="transmembrane region" description="Helical" evidence="5">
    <location>
        <begin position="217"/>
        <end position="240"/>
    </location>
</feature>
<dbReference type="InterPro" id="IPR037185">
    <property type="entry name" value="EmrE-like"/>
</dbReference>
<dbReference type="GO" id="GO:0015165">
    <property type="term" value="F:pyrimidine nucleotide-sugar transmembrane transporter activity"/>
    <property type="evidence" value="ECO:0007669"/>
    <property type="project" value="InterPro"/>
</dbReference>
<dbReference type="OMA" id="FIYKHNV"/>
<feature type="transmembrane region" description="Helical" evidence="5">
    <location>
        <begin position="359"/>
        <end position="379"/>
    </location>
</feature>
<dbReference type="OrthoDB" id="29773at2759"/>
<dbReference type="Proteomes" id="UP000028545">
    <property type="component" value="Unassembled WGS sequence"/>
</dbReference>
<evidence type="ECO:0000256" key="5">
    <source>
        <dbReference type="SAM" id="Phobius"/>
    </source>
</evidence>
<dbReference type="VEuPathDB" id="FungiDB:SAPIO_CDS5406"/>
<sequence length="404" mass="44471">MASRQLIPFLVAMMLLTGVCNTLLTKYQDNQCARNCDSADPSQRRFFHQPVLQTLQMFIGEMGCWLVIGAGALYRRYVSKKASAAGYEAISTDDNDVADPADHDDDPVKSDTELKGIRVLLLSLPAICDICGTTLMNAGLLMVAASIYQMTRGALVLFVGLFSVLFLKRKLFLFQWVSLVGVVLGVGIVGLAGAIWPDDQKKAQLLALASTEVASDALLAVVGVLLIAGAQIFTATQFVLEEYLLEKSTIEPIHVVGWEGIFGFLVTLIGMIVLHLVIGRTEAGQYGYFDMVEGWRQVTSKPELYVSSILIMISIGGFNFFGLSVTRSVSATSRSTIDTCRTLFIWIVSLGLGWETFKWLQVVGFALLVYFTFLFNGVVKPPVKFLQVEEEVEELLPEEPIEHN</sequence>
<evidence type="ECO:0000313" key="7">
    <source>
        <dbReference type="Proteomes" id="UP000028545"/>
    </source>
</evidence>
<gene>
    <name evidence="6" type="ORF">SAPIO_CDS5406</name>
</gene>
<feature type="transmembrane region" description="Helical" evidence="5">
    <location>
        <begin position="147"/>
        <end position="167"/>
    </location>
</feature>
<keyword evidence="7" id="KW-1185">Reference proteome</keyword>
<dbReference type="GeneID" id="27724478"/>
<keyword evidence="4 5" id="KW-0472">Membrane</keyword>
<feature type="transmembrane region" description="Helical" evidence="5">
    <location>
        <begin position="6"/>
        <end position="24"/>
    </location>
</feature>
<dbReference type="GO" id="GO:0000139">
    <property type="term" value="C:Golgi membrane"/>
    <property type="evidence" value="ECO:0007669"/>
    <property type="project" value="InterPro"/>
</dbReference>
<dbReference type="PIRSF" id="PIRSF036436">
    <property type="entry name" value="UCP036436"/>
    <property type="match status" value="1"/>
</dbReference>
<comment type="subcellular location">
    <subcellularLocation>
        <location evidence="1">Membrane</location>
        <topology evidence="1">Multi-pass membrane protein</topology>
    </subcellularLocation>
</comment>
<evidence type="ECO:0000256" key="4">
    <source>
        <dbReference type="ARBA" id="ARBA00023136"/>
    </source>
</evidence>
<evidence type="ECO:0000256" key="2">
    <source>
        <dbReference type="ARBA" id="ARBA00022692"/>
    </source>
</evidence>
<feature type="transmembrane region" description="Helical" evidence="5">
    <location>
        <begin position="261"/>
        <end position="278"/>
    </location>
</feature>
<dbReference type="HOGENOM" id="CLU_025028_3_1_1"/>
<dbReference type="SUPFAM" id="SSF103481">
    <property type="entry name" value="Multidrug resistance efflux transporter EmrE"/>
    <property type="match status" value="1"/>
</dbReference>
<evidence type="ECO:0000256" key="3">
    <source>
        <dbReference type="ARBA" id="ARBA00022989"/>
    </source>
</evidence>